<keyword evidence="3" id="KW-0963">Cytoplasm</keyword>
<feature type="compositionally biased region" description="Low complexity" evidence="5">
    <location>
        <begin position="243"/>
        <end position="258"/>
    </location>
</feature>
<evidence type="ECO:0000256" key="1">
    <source>
        <dbReference type="ARBA" id="ARBA00004496"/>
    </source>
</evidence>
<dbReference type="Proteomes" id="UP000258309">
    <property type="component" value="Unassembled WGS sequence"/>
</dbReference>
<dbReference type="GO" id="GO:0015031">
    <property type="term" value="P:protein transport"/>
    <property type="evidence" value="ECO:0007669"/>
    <property type="project" value="UniProtKB-KW"/>
</dbReference>
<evidence type="ECO:0000259" key="6">
    <source>
        <dbReference type="PROSITE" id="PS50219"/>
    </source>
</evidence>
<dbReference type="PANTHER" id="PTHR12894:SF27">
    <property type="entry name" value="TRANSFORMING GROWTH FACTOR-BETA RECEPTOR-ASSOCIATED PROTEIN 1"/>
    <property type="match status" value="1"/>
</dbReference>
<dbReference type="GO" id="GO:0016020">
    <property type="term" value="C:membrane"/>
    <property type="evidence" value="ECO:0007669"/>
    <property type="project" value="TreeGrafter"/>
</dbReference>
<evidence type="ECO:0000313" key="8">
    <source>
        <dbReference type="Proteomes" id="UP000258309"/>
    </source>
</evidence>
<sequence length="1147" mass="127934">MASTNSEEQSGLQAARGTLETAPFVLRSLIEDLPLSADGDRDDIEINCVEYLDHNLYIGTSASELLHFFEIPSDPSDISERPSYILASRLSPAYSSSNATRPGVQQILLLPRVNKACILCNWTVTFYSLPELSPVFNTAQVTGCNWIGGLDLNRPLSSEPDEPDPFDIVLLSLRRKLRTIDFAGSITSLRRDSFACVADAHSYALLDVDRQLKIPLFPISSLDESQSDIIGGRIQDISGHAGGISRSSSSAQSAPSRSAVDDRGHGRSTSLGASIAPSSRGADKRASSGDRSGTPDLLREASPTSTSDANRLLSYHAAQTNKPLPDPPTKSTAADLTPTSTSTTSTPAYLKPHIVSPSPEEFLLVTGTKIHEPGVGLFVNLEGDVTRSTLQFDTYPDEVVVDGRGVGIELTPTTQEEEEEGFILASMGRGSGKDRQSGIEIQRWDLDPGENHASKYWLQPKGSDVSNRIGLRSTVESGTVYFQEVTNKLRLRRFKPFAVKSREASTLSLRSADSRTAASLERVSAERALFESVEGMPEGYEERRMEEELQFAQRLGRSKTHIVAWSKKQIWWVVRNPLALRLDASLLPVIEHEIVHEQQYAMLDRRKAIEVIDYLRGTEAKTETEFLSLIYMRQHAGLLLFMSILTGPPTQFAEVEYRAAEEALLEGGLDPRIILAILPLLRNEIIEGKTGMWVHGGIKDAADSFIQYKDVTNSNDPQQDIVPEAVLLLLKRFLTAWRRRKGFGSVANESEVFRSIDAALLVVLLRLDESSPRGPAEKNSIRAELNELVDHGLDCFERAVSLLEFHHRLYVLSRLYQSRRMAEEVLETWRRILEGEIDNGGELQDGEQQLREYLSKISNPQLVQKYGVWLAARNPKLGVQVFAEDRSRIKFEPTQVVQILREGAPSAVKDYLEHLVFGKNHTEYVNELIAYYLDIVINKLEGSEATRNTLEETYAAYRALRPPKPTYRQFITDNSIDEEWWHSRLRLLQLLGGSQGSASNYDVVTILERLTPFTTELVPEIIILKGRRSEHAEALRLLTHGLGDYDTAITYCLLEFLKIEDVSDRVEQTSSLLERFGGWFDVYYVLGLIPDSWSVEIISGFLVSALRRIVQERSETMIAKALSGSENLKTSADLIEKIKEVGPSVEA</sequence>
<dbReference type="PROSITE" id="PS50219">
    <property type="entry name" value="CNH"/>
    <property type="match status" value="1"/>
</dbReference>
<dbReference type="GO" id="GO:0006914">
    <property type="term" value="P:autophagy"/>
    <property type="evidence" value="ECO:0007669"/>
    <property type="project" value="TreeGrafter"/>
</dbReference>
<evidence type="ECO:0000256" key="5">
    <source>
        <dbReference type="SAM" id="MobiDB-lite"/>
    </source>
</evidence>
<protein>
    <recommendedName>
        <fullName evidence="6">CNH domain-containing protein</fullName>
    </recommendedName>
</protein>
<proteinExistence type="predicted"/>
<keyword evidence="2" id="KW-0813">Transport</keyword>
<accession>A0A3E2HQV5</accession>
<keyword evidence="4" id="KW-0653">Protein transport</keyword>
<dbReference type="GO" id="GO:0034058">
    <property type="term" value="P:endosomal vesicle fusion"/>
    <property type="evidence" value="ECO:0007669"/>
    <property type="project" value="TreeGrafter"/>
</dbReference>
<feature type="non-terminal residue" evidence="7">
    <location>
        <position position="1"/>
    </location>
</feature>
<dbReference type="InterPro" id="IPR032914">
    <property type="entry name" value="Vam6/VPS39/TRAP1"/>
</dbReference>
<feature type="domain" description="CNH" evidence="6">
    <location>
        <begin position="43"/>
        <end position="454"/>
    </location>
</feature>
<evidence type="ECO:0000256" key="4">
    <source>
        <dbReference type="ARBA" id="ARBA00022927"/>
    </source>
</evidence>
<dbReference type="GO" id="GO:0005737">
    <property type="term" value="C:cytoplasm"/>
    <property type="evidence" value="ECO:0007669"/>
    <property type="project" value="UniProtKB-SubCell"/>
</dbReference>
<feature type="compositionally biased region" description="Low complexity" evidence="5">
    <location>
        <begin position="337"/>
        <end position="347"/>
    </location>
</feature>
<name>A0A3E2HQV5_SCYLI</name>
<feature type="region of interest" description="Disordered" evidence="5">
    <location>
        <begin position="240"/>
        <end position="353"/>
    </location>
</feature>
<dbReference type="OrthoDB" id="5325112at2759"/>
<comment type="subcellular location">
    <subcellularLocation>
        <location evidence="1">Cytoplasm</location>
    </subcellularLocation>
</comment>
<reference evidence="7 8" key="1">
    <citation type="submission" date="2018-05" db="EMBL/GenBank/DDBJ databases">
        <title>Draft genome sequence of Scytalidium lignicola DSM 105466, a ubiquitous saprotrophic fungus.</title>
        <authorList>
            <person name="Buettner E."/>
            <person name="Gebauer A.M."/>
            <person name="Hofrichter M."/>
            <person name="Liers C."/>
            <person name="Kellner H."/>
        </authorList>
    </citation>
    <scope>NUCLEOTIDE SEQUENCE [LARGE SCALE GENOMIC DNA]</scope>
    <source>
        <strain evidence="7 8">DSM 105466</strain>
    </source>
</reference>
<dbReference type="PANTHER" id="PTHR12894">
    <property type="entry name" value="CNH DOMAIN CONTAINING"/>
    <property type="match status" value="1"/>
</dbReference>
<evidence type="ECO:0000256" key="2">
    <source>
        <dbReference type="ARBA" id="ARBA00022448"/>
    </source>
</evidence>
<organism evidence="7 8">
    <name type="scientific">Scytalidium lignicola</name>
    <name type="common">Hyphomycete</name>
    <dbReference type="NCBI Taxonomy" id="5539"/>
    <lineage>
        <taxon>Eukaryota</taxon>
        <taxon>Fungi</taxon>
        <taxon>Dikarya</taxon>
        <taxon>Ascomycota</taxon>
        <taxon>Pezizomycotina</taxon>
        <taxon>Leotiomycetes</taxon>
        <taxon>Leotiomycetes incertae sedis</taxon>
        <taxon>Scytalidium</taxon>
    </lineage>
</organism>
<evidence type="ECO:0000256" key="3">
    <source>
        <dbReference type="ARBA" id="ARBA00022490"/>
    </source>
</evidence>
<keyword evidence="8" id="KW-1185">Reference proteome</keyword>
<comment type="caution">
    <text evidence="7">The sequence shown here is derived from an EMBL/GenBank/DDBJ whole genome shotgun (WGS) entry which is preliminary data.</text>
</comment>
<dbReference type="InterPro" id="IPR001180">
    <property type="entry name" value="CNH_dom"/>
</dbReference>
<dbReference type="AlphaFoldDB" id="A0A3E2HQV5"/>
<gene>
    <name evidence="7" type="ORF">B7463_g606</name>
</gene>
<feature type="non-terminal residue" evidence="7">
    <location>
        <position position="1147"/>
    </location>
</feature>
<dbReference type="EMBL" id="NCSJ02000005">
    <property type="protein sequence ID" value="RFU35744.1"/>
    <property type="molecule type" value="Genomic_DNA"/>
</dbReference>
<dbReference type="OMA" id="DNWKGNF"/>
<dbReference type="STRING" id="5539.A0A3E2HQV5"/>
<evidence type="ECO:0000313" key="7">
    <source>
        <dbReference type="EMBL" id="RFU35744.1"/>
    </source>
</evidence>